<dbReference type="OrthoDB" id="7811737at2"/>
<dbReference type="GO" id="GO:0005886">
    <property type="term" value="C:plasma membrane"/>
    <property type="evidence" value="ECO:0007669"/>
    <property type="project" value="TreeGrafter"/>
</dbReference>
<dbReference type="GO" id="GO:0030313">
    <property type="term" value="C:cell envelope"/>
    <property type="evidence" value="ECO:0007669"/>
    <property type="project" value="UniProtKB-SubCell"/>
</dbReference>
<dbReference type="Gene3D" id="2.40.30.170">
    <property type="match status" value="1"/>
</dbReference>
<evidence type="ECO:0000256" key="5">
    <source>
        <dbReference type="SAM" id="SignalP"/>
    </source>
</evidence>
<comment type="subcellular location">
    <subcellularLocation>
        <location evidence="1">Cell envelope</location>
    </subcellularLocation>
</comment>
<feature type="signal peptide" evidence="5">
    <location>
        <begin position="1"/>
        <end position="29"/>
    </location>
</feature>
<evidence type="ECO:0000256" key="4">
    <source>
        <dbReference type="SAM" id="MobiDB-lite"/>
    </source>
</evidence>
<gene>
    <name evidence="10" type="ORF">CLG85_19000</name>
</gene>
<protein>
    <submittedName>
        <fullName evidence="10">Efflux transporter periplasmic adaptor subunit</fullName>
    </submittedName>
</protein>
<dbReference type="Pfam" id="PF25944">
    <property type="entry name" value="Beta-barrel_RND"/>
    <property type="match status" value="1"/>
</dbReference>
<dbReference type="AlphaFoldDB" id="A0A2A3JSY6"/>
<feature type="chain" id="PRO_5012042450" evidence="5">
    <location>
        <begin position="30"/>
        <end position="408"/>
    </location>
</feature>
<dbReference type="EMBL" id="NTHN01000341">
    <property type="protein sequence ID" value="PBD17634.1"/>
    <property type="molecule type" value="Genomic_DNA"/>
</dbReference>
<dbReference type="PANTHER" id="PTHR30158">
    <property type="entry name" value="ACRA/E-RELATED COMPONENT OF DRUG EFFLUX TRANSPORTER"/>
    <property type="match status" value="1"/>
</dbReference>
<evidence type="ECO:0000259" key="9">
    <source>
        <dbReference type="Pfam" id="PF25967"/>
    </source>
</evidence>
<feature type="domain" description="Multidrug resistance protein MdtA-like C-terminal permuted SH3" evidence="9">
    <location>
        <begin position="305"/>
        <end position="362"/>
    </location>
</feature>
<sequence length="408" mass="42822">MASSRPPRTIRVLVTALALTLPQAALLHAQDAPPAASAAREVGVITLEASDVPYSVTLPGRSTAFEEVAIRPRVSGIISEILYEPGKNVKKGDLLFRIEGDTYQADVDAAAAEVAGAEAALRSAETTLSRYQKLVGTGVTAADVDTAEVDVMQAKATLSAAQAALELAKFDLERTEITSPIDGIAVLPEVSVGDLVTANQEDELTTVTRIDPIYVDVQESITRVQQTRERLDQGSLNRGERIEAELELENGSLFEGQGTFVSPPVSVSTTTGTSVIRLRFDNPRRGILPGQFLRAKLTFGTTSSILVPQGATSRASDGTLTAFVYADGKAEKRTLSAQGSYNNAWIVTKGVELGEQLIVDGLRNLQNGATVSPIAVSISETGVVTRADGTPDSFGGAPAAGAESGNEG</sequence>
<dbReference type="InterPro" id="IPR006143">
    <property type="entry name" value="RND_pump_MFP"/>
</dbReference>
<dbReference type="Gene3D" id="2.40.50.100">
    <property type="match status" value="1"/>
</dbReference>
<accession>A0A2A3JSY6</accession>
<feature type="domain" description="Multidrug resistance protein MdtA-like barrel-sandwich hybrid" evidence="7">
    <location>
        <begin position="67"/>
        <end position="207"/>
    </location>
</feature>
<evidence type="ECO:0000259" key="7">
    <source>
        <dbReference type="Pfam" id="PF25917"/>
    </source>
</evidence>
<feature type="domain" description="Multidrug resistance protein MdtA-like beta-barrel" evidence="8">
    <location>
        <begin position="212"/>
        <end position="300"/>
    </location>
</feature>
<feature type="domain" description="Multidrug resistance protein MdtA-like alpha-helical hairpin" evidence="6">
    <location>
        <begin position="108"/>
        <end position="174"/>
    </location>
</feature>
<keyword evidence="3" id="KW-0175">Coiled coil</keyword>
<dbReference type="Pfam" id="PF25917">
    <property type="entry name" value="BSH_RND"/>
    <property type="match status" value="1"/>
</dbReference>
<comment type="similarity">
    <text evidence="2">Belongs to the membrane fusion protein (MFP) (TC 8.A.1) family.</text>
</comment>
<feature type="region of interest" description="Disordered" evidence="4">
    <location>
        <begin position="387"/>
        <end position="408"/>
    </location>
</feature>
<dbReference type="Gene3D" id="1.10.287.470">
    <property type="entry name" value="Helix hairpin bin"/>
    <property type="match status" value="1"/>
</dbReference>
<evidence type="ECO:0000256" key="2">
    <source>
        <dbReference type="ARBA" id="ARBA00009477"/>
    </source>
</evidence>
<dbReference type="GO" id="GO:0046677">
    <property type="term" value="P:response to antibiotic"/>
    <property type="evidence" value="ECO:0007669"/>
    <property type="project" value="TreeGrafter"/>
</dbReference>
<evidence type="ECO:0000256" key="1">
    <source>
        <dbReference type="ARBA" id="ARBA00004196"/>
    </source>
</evidence>
<evidence type="ECO:0000313" key="10">
    <source>
        <dbReference type="EMBL" id="PBD17634.1"/>
    </source>
</evidence>
<evidence type="ECO:0000259" key="8">
    <source>
        <dbReference type="Pfam" id="PF25944"/>
    </source>
</evidence>
<dbReference type="InterPro" id="IPR058625">
    <property type="entry name" value="MdtA-like_BSH"/>
</dbReference>
<dbReference type="PANTHER" id="PTHR30158:SF3">
    <property type="entry name" value="MULTIDRUG EFFLUX PUMP SUBUNIT ACRA-RELATED"/>
    <property type="match status" value="1"/>
</dbReference>
<dbReference type="Gene3D" id="2.40.420.20">
    <property type="match status" value="1"/>
</dbReference>
<name>A0A2A3JSY6_9RHOB</name>
<reference evidence="10" key="1">
    <citation type="submission" date="2017-09" db="EMBL/GenBank/DDBJ databases">
        <title>Yangia sp. SAOS 153D whole genome sequencing.</title>
        <authorList>
            <person name="Verma A."/>
            <person name="Krishnamurthi S."/>
        </authorList>
    </citation>
    <scope>NUCLEOTIDE SEQUENCE [LARGE SCALE GENOMIC DNA]</scope>
    <source>
        <strain evidence="10">SAOS 153D</strain>
    </source>
</reference>
<evidence type="ECO:0000259" key="6">
    <source>
        <dbReference type="Pfam" id="PF25876"/>
    </source>
</evidence>
<proteinExistence type="inferred from homology"/>
<dbReference type="InterPro" id="IPR058626">
    <property type="entry name" value="MdtA-like_b-barrel"/>
</dbReference>
<feature type="coiled-coil region" evidence="3">
    <location>
        <begin position="107"/>
        <end position="134"/>
    </location>
</feature>
<dbReference type="NCBIfam" id="TIGR01730">
    <property type="entry name" value="RND_mfp"/>
    <property type="match status" value="1"/>
</dbReference>
<dbReference type="Pfam" id="PF25967">
    <property type="entry name" value="RND-MFP_C"/>
    <property type="match status" value="1"/>
</dbReference>
<dbReference type="Pfam" id="PF25876">
    <property type="entry name" value="HH_MFP_RND"/>
    <property type="match status" value="1"/>
</dbReference>
<keyword evidence="5" id="KW-0732">Signal</keyword>
<dbReference type="InterPro" id="IPR058627">
    <property type="entry name" value="MdtA-like_C"/>
</dbReference>
<evidence type="ECO:0000256" key="3">
    <source>
        <dbReference type="SAM" id="Coils"/>
    </source>
</evidence>
<organism evidence="10">
    <name type="scientific">Alloyangia mangrovi</name>
    <dbReference type="NCBI Taxonomy" id="1779329"/>
    <lineage>
        <taxon>Bacteria</taxon>
        <taxon>Pseudomonadati</taxon>
        <taxon>Pseudomonadota</taxon>
        <taxon>Alphaproteobacteria</taxon>
        <taxon>Rhodobacterales</taxon>
        <taxon>Roseobacteraceae</taxon>
        <taxon>Alloyangia</taxon>
    </lineage>
</organism>
<dbReference type="InterPro" id="IPR058624">
    <property type="entry name" value="MdtA-like_HH"/>
</dbReference>
<dbReference type="GO" id="GO:0015562">
    <property type="term" value="F:efflux transmembrane transporter activity"/>
    <property type="evidence" value="ECO:0007669"/>
    <property type="project" value="InterPro"/>
</dbReference>
<dbReference type="SUPFAM" id="SSF111369">
    <property type="entry name" value="HlyD-like secretion proteins"/>
    <property type="match status" value="1"/>
</dbReference>
<comment type="caution">
    <text evidence="10">The sequence shown here is derived from an EMBL/GenBank/DDBJ whole genome shotgun (WGS) entry which is preliminary data.</text>
</comment>